<feature type="chain" id="PRO_5047539356" evidence="1">
    <location>
        <begin position="22"/>
        <end position="243"/>
    </location>
</feature>
<reference evidence="3" key="1">
    <citation type="journal article" date="2019" name="Int. J. Syst. Evol. Microbiol.">
        <title>The Global Catalogue of Microorganisms (GCM) 10K type strain sequencing project: providing services to taxonomists for standard genome sequencing and annotation.</title>
        <authorList>
            <consortium name="The Broad Institute Genomics Platform"/>
            <consortium name="The Broad Institute Genome Sequencing Center for Infectious Disease"/>
            <person name="Wu L."/>
            <person name="Ma J."/>
        </authorList>
    </citation>
    <scope>NUCLEOTIDE SEQUENCE [LARGE SCALE GENOMIC DNA]</scope>
    <source>
        <strain evidence="3">CECT 7297</strain>
    </source>
</reference>
<protein>
    <submittedName>
        <fullName evidence="2">YdiY family protein</fullName>
    </submittedName>
</protein>
<keyword evidence="3" id="KW-1185">Reference proteome</keyword>
<evidence type="ECO:0000313" key="2">
    <source>
        <dbReference type="EMBL" id="MFC4260315.1"/>
    </source>
</evidence>
<comment type="caution">
    <text evidence="2">The sequence shown here is derived from an EMBL/GenBank/DDBJ whole genome shotgun (WGS) entry which is preliminary data.</text>
</comment>
<dbReference type="RefSeq" id="WP_379888718.1">
    <property type="nucleotide sequence ID" value="NZ_JBHSDI010000055.1"/>
</dbReference>
<evidence type="ECO:0000256" key="1">
    <source>
        <dbReference type="SAM" id="SignalP"/>
    </source>
</evidence>
<dbReference type="EMBL" id="JBHSDI010000055">
    <property type="protein sequence ID" value="MFC4260315.1"/>
    <property type="molecule type" value="Genomic_DNA"/>
</dbReference>
<name>A0ABV8QIW3_9GAMM</name>
<dbReference type="Proteomes" id="UP001595798">
    <property type="component" value="Unassembled WGS sequence"/>
</dbReference>
<evidence type="ECO:0000313" key="3">
    <source>
        <dbReference type="Proteomes" id="UP001595798"/>
    </source>
</evidence>
<accession>A0ABV8QIW3</accession>
<dbReference type="Pfam" id="PF04338">
    <property type="entry name" value="DUF481"/>
    <property type="match status" value="1"/>
</dbReference>
<proteinExistence type="predicted"/>
<sequence length="243" mass="27310">MKLTRAVIILSVASFPLVASGQDSDWEGEAELGVLITTGNSEETNLKGRLALLHETERWRNLLEARSAYTEAEDETTAERYRGQAETNLKFSGHQYLFLRGSYEDDRFSGYDFRSSATTGYGHRVWEMGEKSFLDLSAGVGYRYNRFEEPDEDYGQYEDEVIGRLAGHFDFALSENALFRQKLSTEIGLQDNNTITESETSLQASVVGDLSMKLAYRVTHVSDAPPESEKTDTETSVSVLYGF</sequence>
<organism evidence="2 3">
    <name type="scientific">Marinobacter lacisalsi</name>
    <dbReference type="NCBI Taxonomy" id="475979"/>
    <lineage>
        <taxon>Bacteria</taxon>
        <taxon>Pseudomonadati</taxon>
        <taxon>Pseudomonadota</taxon>
        <taxon>Gammaproteobacteria</taxon>
        <taxon>Pseudomonadales</taxon>
        <taxon>Marinobacteraceae</taxon>
        <taxon>Marinobacter</taxon>
    </lineage>
</organism>
<dbReference type="InterPro" id="IPR007433">
    <property type="entry name" value="DUF481"/>
</dbReference>
<gene>
    <name evidence="2" type="ORF">ACFOZ5_14950</name>
</gene>
<keyword evidence="1" id="KW-0732">Signal</keyword>
<feature type="signal peptide" evidence="1">
    <location>
        <begin position="1"/>
        <end position="21"/>
    </location>
</feature>